<dbReference type="EMBL" id="RHHM01000011">
    <property type="protein sequence ID" value="RQM37544.1"/>
    <property type="molecule type" value="Genomic_DNA"/>
</dbReference>
<accession>A0A3N6RWU3</accession>
<name>A0A3N6RWU3_9GAMM</name>
<reference evidence="1 2" key="1">
    <citation type="submission" date="2018-10" db="EMBL/GenBank/DDBJ databases">
        <title>Draft genome sequence for the type isolate of Erwinia psidii, agent causal of bacterial blight in guava (Psidium guajava) and wilt and die-back of Eucalyptus spp.</title>
        <authorList>
            <person name="Hermenegildo P.S."/>
            <person name="Santos S.A."/>
            <person name="Guimaraes L.M.S."/>
            <person name="Vidigal P.M.P."/>
            <person name="Pereira I.C."/>
            <person name="Badel J.L."/>
            <person name="Alfenas-Zerbini P."/>
            <person name="Ferreira M.A.S.V."/>
            <person name="Alfenas A.C."/>
        </authorList>
    </citation>
    <scope>NUCLEOTIDE SEQUENCE [LARGE SCALE GENOMIC DNA]</scope>
    <source>
        <strain evidence="1 2">IBSBF 435</strain>
    </source>
</reference>
<gene>
    <name evidence="1" type="ORF">EB241_15000</name>
</gene>
<organism evidence="1 2">
    <name type="scientific">Erwinia psidii</name>
    <dbReference type="NCBI Taxonomy" id="69224"/>
    <lineage>
        <taxon>Bacteria</taxon>
        <taxon>Pseudomonadati</taxon>
        <taxon>Pseudomonadota</taxon>
        <taxon>Gammaproteobacteria</taxon>
        <taxon>Enterobacterales</taxon>
        <taxon>Erwiniaceae</taxon>
        <taxon>Erwinia</taxon>
    </lineage>
</organism>
<evidence type="ECO:0000313" key="2">
    <source>
        <dbReference type="Proteomes" id="UP000279457"/>
    </source>
</evidence>
<protein>
    <submittedName>
        <fullName evidence="1">Uncharacterized protein</fullName>
    </submittedName>
</protein>
<keyword evidence="2" id="KW-1185">Reference proteome</keyword>
<dbReference type="RefSeq" id="WP_124233858.1">
    <property type="nucleotide sequence ID" value="NZ_RHHM01000011.1"/>
</dbReference>
<proteinExistence type="predicted"/>
<dbReference type="OrthoDB" id="6540683at2"/>
<evidence type="ECO:0000313" key="1">
    <source>
        <dbReference type="EMBL" id="RQM37544.1"/>
    </source>
</evidence>
<comment type="caution">
    <text evidence="1">The sequence shown here is derived from an EMBL/GenBank/DDBJ whole genome shotgun (WGS) entry which is preliminary data.</text>
</comment>
<sequence length="91" mass="9532">MRELNCTEVHYVSGAGTSDVISSLNTVMETISASLASAAESLSSATSGREISQIFHTVVGLTSLYTRLTFITALLSAYTESTTSETTTTSA</sequence>
<dbReference type="Proteomes" id="UP000279457">
    <property type="component" value="Unassembled WGS sequence"/>
</dbReference>
<dbReference type="AlphaFoldDB" id="A0A3N6RWU3"/>